<dbReference type="EMBL" id="SJPF01000004">
    <property type="protein sequence ID" value="TWT31669.1"/>
    <property type="molecule type" value="Genomic_DNA"/>
</dbReference>
<feature type="domain" description="CHAT" evidence="1">
    <location>
        <begin position="562"/>
        <end position="809"/>
    </location>
</feature>
<dbReference type="AlphaFoldDB" id="A0A5C5V0X4"/>
<reference evidence="2 3" key="1">
    <citation type="submission" date="2019-02" db="EMBL/GenBank/DDBJ databases">
        <title>Deep-cultivation of Planctomycetes and their phenomic and genomic characterization uncovers novel biology.</title>
        <authorList>
            <person name="Wiegand S."/>
            <person name="Jogler M."/>
            <person name="Boedeker C."/>
            <person name="Pinto D."/>
            <person name="Vollmers J."/>
            <person name="Rivas-Marin E."/>
            <person name="Kohn T."/>
            <person name="Peeters S.H."/>
            <person name="Heuer A."/>
            <person name="Rast P."/>
            <person name="Oberbeckmann S."/>
            <person name="Bunk B."/>
            <person name="Jeske O."/>
            <person name="Meyerdierks A."/>
            <person name="Storesund J.E."/>
            <person name="Kallscheuer N."/>
            <person name="Luecker S."/>
            <person name="Lage O.M."/>
            <person name="Pohl T."/>
            <person name="Merkel B.J."/>
            <person name="Hornburger P."/>
            <person name="Mueller R.-W."/>
            <person name="Bruemmer F."/>
            <person name="Labrenz M."/>
            <person name="Spormann A.M."/>
            <person name="Op Den Camp H."/>
            <person name="Overmann J."/>
            <person name="Amann R."/>
            <person name="Jetten M.S.M."/>
            <person name="Mascher T."/>
            <person name="Medema M.H."/>
            <person name="Devos D.P."/>
            <person name="Kaster A.-K."/>
            <person name="Ovreas L."/>
            <person name="Rohde M."/>
            <person name="Galperin M.Y."/>
            <person name="Jogler C."/>
        </authorList>
    </citation>
    <scope>NUCLEOTIDE SEQUENCE [LARGE SCALE GENOMIC DNA]</scope>
    <source>
        <strain evidence="2 3">Enr8</strain>
    </source>
</reference>
<dbReference type="Pfam" id="PF12770">
    <property type="entry name" value="CHAT"/>
    <property type="match status" value="1"/>
</dbReference>
<comment type="caution">
    <text evidence="2">The sequence shown here is derived from an EMBL/GenBank/DDBJ whole genome shotgun (WGS) entry which is preliminary data.</text>
</comment>
<protein>
    <submittedName>
        <fullName evidence="2">CHAT domain protein</fullName>
    </submittedName>
</protein>
<organism evidence="2 3">
    <name type="scientific">Blastopirellula retiformator</name>
    <dbReference type="NCBI Taxonomy" id="2527970"/>
    <lineage>
        <taxon>Bacteria</taxon>
        <taxon>Pseudomonadati</taxon>
        <taxon>Planctomycetota</taxon>
        <taxon>Planctomycetia</taxon>
        <taxon>Pirellulales</taxon>
        <taxon>Pirellulaceae</taxon>
        <taxon>Blastopirellula</taxon>
    </lineage>
</organism>
<keyword evidence="3" id="KW-1185">Reference proteome</keyword>
<evidence type="ECO:0000259" key="1">
    <source>
        <dbReference type="Pfam" id="PF12770"/>
    </source>
</evidence>
<sequence length="888" mass="99951">MSVYFNGIQSDDEARQRFAEAEQFLALYQQRDRDQDSHQADLELGLVIQYAMKRSRWEQLIQALGMRATLMRTRYERLHSWDDKREAEDALKFAIDISQKHGFDHYVALAKNSLGLLWLVHLKITMDDVERSAAIEGLHDAITFWESAPAGIAPAKNRYNIALAYSHLYDFALTEVEFVGDQADAAFADAQAGWPINHPSWPPYSINMAQARHNMRRWEREGKSARLEDAKNYALMAIKQMAEAGNFGGYVDAKRLAARIYALRDDFGEAADQLLELSELLAQTLLQCRSIEERLYQLRAFAPARSERASYLAQLGRLDEAVREVDRGKSVRLTEQLLLRQAVEKKLNQSWGEYKRRLGLLDSLPDVASMHFDEALPGLKKIAGARASIIEDNWQVREHLEELRRFVPGQDLQVPMKLAILHISEGAFGLEAYLVQAGRIDHITLFDVVSKTDVDRIVYAADREVMGWQEMLSGCHKTAVDEARGDEEAMAARQDDPADARHRCNEVLAAIAEKNAEKATGYYNSYHLLYSRLNYLLPASAELADLARVAATTQFDACLDRTAQFVKSKLFSPVLPKLSHTIDHLLISGTSDLSLLPLHLGCPERLAVGQIPSIEAWMNLRRKSVCPREHRSAAIFAPASDLPMSIIEAYLVWRRLAGDERNVSLYLGDQATFETFSEIIEHVETLHFAGHATFAWKFLDFTKLVLHDRPISMRQLQRHLGEKFPPFVFLSACESGLVDGVSFGNEMVGLPSALLEMGASAVVSSAWPVYDLATAFYCGEFYSHVFEPGVSVSQAVRKSSRTLSELTREQLLCRLATIPITDEGRVVLKRLCPDVSAPSDDTLPPGLDRQKLTEQVINAAWVLALSEEERPLTTRRYSEAFSVYGAGE</sequence>
<gene>
    <name evidence="2" type="ORF">Enr8_35930</name>
</gene>
<dbReference type="OrthoDB" id="229515at2"/>
<dbReference type="RefSeq" id="WP_146433969.1">
    <property type="nucleotide sequence ID" value="NZ_SJPF01000004.1"/>
</dbReference>
<accession>A0A5C5V0X4</accession>
<dbReference type="Proteomes" id="UP000318878">
    <property type="component" value="Unassembled WGS sequence"/>
</dbReference>
<name>A0A5C5V0X4_9BACT</name>
<evidence type="ECO:0000313" key="2">
    <source>
        <dbReference type="EMBL" id="TWT31669.1"/>
    </source>
</evidence>
<dbReference type="InterPro" id="IPR024983">
    <property type="entry name" value="CHAT_dom"/>
</dbReference>
<proteinExistence type="predicted"/>
<evidence type="ECO:0000313" key="3">
    <source>
        <dbReference type="Proteomes" id="UP000318878"/>
    </source>
</evidence>